<dbReference type="AlphaFoldDB" id="A0A9P5YGU9"/>
<comment type="caution">
    <text evidence="1">The sequence shown here is derived from an EMBL/GenBank/DDBJ whole genome shotgun (WGS) entry which is preliminary data.</text>
</comment>
<keyword evidence="2" id="KW-1185">Reference proteome</keyword>
<dbReference type="OrthoDB" id="3198211at2759"/>
<protein>
    <submittedName>
        <fullName evidence="1">Uncharacterized protein</fullName>
    </submittedName>
</protein>
<reference evidence="1" key="1">
    <citation type="submission" date="2020-11" db="EMBL/GenBank/DDBJ databases">
        <authorList>
            <consortium name="DOE Joint Genome Institute"/>
            <person name="Ahrendt S."/>
            <person name="Riley R."/>
            <person name="Andreopoulos W."/>
            <person name="Labutti K."/>
            <person name="Pangilinan J."/>
            <person name="Ruiz-Duenas F.J."/>
            <person name="Barrasa J.M."/>
            <person name="Sanchez-Garcia M."/>
            <person name="Camarero S."/>
            <person name="Miyauchi S."/>
            <person name="Serrano A."/>
            <person name="Linde D."/>
            <person name="Babiker R."/>
            <person name="Drula E."/>
            <person name="Ayuso-Fernandez I."/>
            <person name="Pacheco R."/>
            <person name="Padilla G."/>
            <person name="Ferreira P."/>
            <person name="Barriuso J."/>
            <person name="Kellner H."/>
            <person name="Castanera R."/>
            <person name="Alfaro M."/>
            <person name="Ramirez L."/>
            <person name="Pisabarro A.G."/>
            <person name="Kuo A."/>
            <person name="Tritt A."/>
            <person name="Lipzen A."/>
            <person name="He G."/>
            <person name="Yan M."/>
            <person name="Ng V."/>
            <person name="Cullen D."/>
            <person name="Martin F."/>
            <person name="Rosso M.-N."/>
            <person name="Henrissat B."/>
            <person name="Hibbett D."/>
            <person name="Martinez A.T."/>
            <person name="Grigoriev I.V."/>
        </authorList>
    </citation>
    <scope>NUCLEOTIDE SEQUENCE</scope>
    <source>
        <strain evidence="1">CBS 247.69</strain>
    </source>
</reference>
<name>A0A9P5YGU9_9AGAR</name>
<accession>A0A9P5YGU9</accession>
<gene>
    <name evidence="1" type="ORF">BDZ94DRAFT_1294429</name>
</gene>
<evidence type="ECO:0000313" key="1">
    <source>
        <dbReference type="EMBL" id="KAF9468389.1"/>
    </source>
</evidence>
<dbReference type="Gene3D" id="1.20.1170.10">
    <property type="match status" value="1"/>
</dbReference>
<proteinExistence type="predicted"/>
<sequence length="374" mass="42694">MTTIISATATAMDYDVVIQAMLKSWKTFPQKKRIESYTAAAKTYEDLEKRARASAILEAVGDKAINTDDAFRNIREKFERFTKNHQERFLDLETEYILSWNKLFKDWAKAFKKSQEYAILTAAEYKDRYVAVIFESAGKVDLNDPEAVRREQDCLRRYGEEPPPSQIPENYENSFKELRQAVVRFQAKFSNYLAEKGEEINEELVRLKEELTVLVEHLHALNKTVNDWTTALIFTSWDELIGVLISGTGLVAKIKACNIQVWKVQKKKNKMDSANEGQAGLTGLAANFTTVCCEFDMVQGNLHSLTKIWSDMRVNSIKLSYLLEKAVNGGNDAETQEFKLALLSAQKAAEPLHDSLLIYAKRIEEQCRAYNGIN</sequence>
<organism evidence="1 2">
    <name type="scientific">Collybia nuda</name>
    <dbReference type="NCBI Taxonomy" id="64659"/>
    <lineage>
        <taxon>Eukaryota</taxon>
        <taxon>Fungi</taxon>
        <taxon>Dikarya</taxon>
        <taxon>Basidiomycota</taxon>
        <taxon>Agaricomycotina</taxon>
        <taxon>Agaricomycetes</taxon>
        <taxon>Agaricomycetidae</taxon>
        <taxon>Agaricales</taxon>
        <taxon>Tricholomatineae</taxon>
        <taxon>Clitocybaceae</taxon>
        <taxon>Collybia</taxon>
    </lineage>
</organism>
<evidence type="ECO:0000313" key="2">
    <source>
        <dbReference type="Proteomes" id="UP000807353"/>
    </source>
</evidence>
<dbReference type="EMBL" id="MU150233">
    <property type="protein sequence ID" value="KAF9468389.1"/>
    <property type="molecule type" value="Genomic_DNA"/>
</dbReference>
<dbReference type="Proteomes" id="UP000807353">
    <property type="component" value="Unassembled WGS sequence"/>
</dbReference>